<feature type="domain" description="PTS EIIB type-2" evidence="6">
    <location>
        <begin position="432"/>
        <end position="523"/>
    </location>
</feature>
<evidence type="ECO:0000256" key="2">
    <source>
        <dbReference type="ARBA" id="ARBA00022737"/>
    </source>
</evidence>
<dbReference type="InterPro" id="IPR013011">
    <property type="entry name" value="PTS_EIIB_2"/>
</dbReference>
<dbReference type="InterPro" id="IPR016152">
    <property type="entry name" value="PTrfase/Anion_transptr"/>
</dbReference>
<dbReference type="CDD" id="cd05568">
    <property type="entry name" value="PTS_IIB_bgl_like"/>
    <property type="match status" value="1"/>
</dbReference>
<sequence length="702" mass="80619">MKKIKMTTRKKEILNRLCSEYDYITISNIAQDVDVSSRTVLRELEGIDEWLEAEGVYLDKKTGVGIRLSCSLQKREELMELIDHANSIKTFTPLERQTIIASELLQANQPIKLYYLTKILNVSEGTISNDLDKLEEWVNVYNLNLIRKPGLGVYIEGREKHKRRAIINLIYENVEEKQLLNFVQENITKSPEVLGSIEIKTRNRLLNLIDKETIRKLEELIYAAEEEMGYKLADSAYVGLIVHLALAIKRIKNNEKVVMDKEFLQELSKNPEFITARKLSFDISDFFNIDIHEDEIGYITMHLMGSKNRGNVTKNDKAAIGNFELVKLAREMIKIAEAETGSFIGNNEKLLMGLVNHLEPAIKRLKMKMDIRNPLLQEIKTLYPYLLEISSRCAKVLEDYLGMKLPESEIAYIAMHLGTVIEKKEIIPQPRYRVAVACPSGIGTSKLLATRIEREYDNIQVVDVISSIRLEESWLKQEEIDFIISTISIENSSMPVIVVNPLLLKEDKEHIHETIKKILTKPKEKKKETLKLKDKLLQIHNYSEGIIQVLDNFFLETLKVDGIEELIDIVSSRNVNEEINQKKLKRDLLSREEKGGTLISDKGLSLLHCRSASVEELHFGAVRLTNPLSYFNSRGKKEAINLVVVMIAPENSKQAHLEVISEVSKMIIDKPNFVELLRENLKDEAYLEISNCLNDFYKHKSN</sequence>
<dbReference type="SUPFAM" id="SSF46785">
    <property type="entry name" value="Winged helix' DNA-binding domain"/>
    <property type="match status" value="1"/>
</dbReference>
<dbReference type="Gene3D" id="3.40.930.10">
    <property type="entry name" value="Mannitol-specific EII, Chain A"/>
    <property type="match status" value="1"/>
</dbReference>
<dbReference type="RefSeq" id="WP_089282028.1">
    <property type="nucleotide sequence ID" value="NZ_FZOJ01000004.1"/>
</dbReference>
<dbReference type="InterPro" id="IPR011608">
    <property type="entry name" value="PRD"/>
</dbReference>
<dbReference type="GO" id="GO:0008982">
    <property type="term" value="F:protein-N(PI)-phosphohistidine-sugar phosphotransferase activity"/>
    <property type="evidence" value="ECO:0007669"/>
    <property type="project" value="InterPro"/>
</dbReference>
<dbReference type="PANTHER" id="PTHR30185:SF18">
    <property type="entry name" value="TRANSCRIPTIONAL REGULATOR MTLR"/>
    <property type="match status" value="1"/>
</dbReference>
<proteinExistence type="predicted"/>
<dbReference type="Pfam" id="PF00874">
    <property type="entry name" value="PRD"/>
    <property type="match status" value="2"/>
</dbReference>
<dbReference type="InterPro" id="IPR036634">
    <property type="entry name" value="PRD_sf"/>
</dbReference>
<dbReference type="PROSITE" id="PS51094">
    <property type="entry name" value="PTS_EIIA_TYPE_2"/>
    <property type="match status" value="1"/>
</dbReference>
<dbReference type="InterPro" id="IPR013196">
    <property type="entry name" value="HTH_11"/>
</dbReference>
<keyword evidence="4" id="KW-0804">Transcription</keyword>
<dbReference type="SUPFAM" id="SSF63520">
    <property type="entry name" value="PTS-regulatory domain, PRD"/>
    <property type="match status" value="2"/>
</dbReference>
<feature type="domain" description="PRD" evidence="7">
    <location>
        <begin position="320"/>
        <end position="427"/>
    </location>
</feature>
<evidence type="ECO:0000313" key="9">
    <source>
        <dbReference type="Proteomes" id="UP000198304"/>
    </source>
</evidence>
<protein>
    <submittedName>
        <fullName evidence="8">Transcriptional antiterminator, BglG family</fullName>
    </submittedName>
</protein>
<dbReference type="Gene3D" id="3.40.50.2300">
    <property type="match status" value="1"/>
</dbReference>
<dbReference type="AlphaFoldDB" id="A0A239C1A7"/>
<evidence type="ECO:0000256" key="1">
    <source>
        <dbReference type="ARBA" id="ARBA00022679"/>
    </source>
</evidence>
<reference evidence="9" key="1">
    <citation type="submission" date="2017-06" db="EMBL/GenBank/DDBJ databases">
        <authorList>
            <person name="Varghese N."/>
            <person name="Submissions S."/>
        </authorList>
    </citation>
    <scope>NUCLEOTIDE SEQUENCE [LARGE SCALE GENOMIC DNA]</scope>
    <source>
        <strain evidence="9">SCA</strain>
    </source>
</reference>
<dbReference type="Proteomes" id="UP000198304">
    <property type="component" value="Unassembled WGS sequence"/>
</dbReference>
<evidence type="ECO:0000259" key="5">
    <source>
        <dbReference type="PROSITE" id="PS51094"/>
    </source>
</evidence>
<dbReference type="PROSITE" id="PS51099">
    <property type="entry name" value="PTS_EIIB_TYPE_2"/>
    <property type="match status" value="1"/>
</dbReference>
<evidence type="ECO:0000256" key="4">
    <source>
        <dbReference type="ARBA" id="ARBA00023163"/>
    </source>
</evidence>
<dbReference type="Pfam" id="PF08279">
    <property type="entry name" value="HTH_11"/>
    <property type="match status" value="1"/>
</dbReference>
<dbReference type="PANTHER" id="PTHR30185">
    <property type="entry name" value="CRYPTIC BETA-GLUCOSIDE BGL OPERON ANTITERMINATOR"/>
    <property type="match status" value="1"/>
</dbReference>
<keyword evidence="3" id="KW-0805">Transcription regulation</keyword>
<dbReference type="SUPFAM" id="SSF52794">
    <property type="entry name" value="PTS system IIB component-like"/>
    <property type="match status" value="1"/>
</dbReference>
<dbReference type="InterPro" id="IPR036390">
    <property type="entry name" value="WH_DNA-bd_sf"/>
</dbReference>
<dbReference type="Gene3D" id="1.10.1790.10">
    <property type="entry name" value="PRD domain"/>
    <property type="match status" value="2"/>
</dbReference>
<evidence type="ECO:0000256" key="3">
    <source>
        <dbReference type="ARBA" id="ARBA00023015"/>
    </source>
</evidence>
<dbReference type="SUPFAM" id="SSF55804">
    <property type="entry name" value="Phoshotransferase/anion transport protein"/>
    <property type="match status" value="1"/>
</dbReference>
<dbReference type="GO" id="GO:0009401">
    <property type="term" value="P:phosphoenolpyruvate-dependent sugar phosphotransferase system"/>
    <property type="evidence" value="ECO:0007669"/>
    <property type="project" value="InterPro"/>
</dbReference>
<feature type="domain" description="PRD" evidence="7">
    <location>
        <begin position="208"/>
        <end position="313"/>
    </location>
</feature>
<dbReference type="InterPro" id="IPR036095">
    <property type="entry name" value="PTS_EIIB-like_sf"/>
</dbReference>
<organism evidence="8 9">
    <name type="scientific">Anaerovirgula multivorans</name>
    <dbReference type="NCBI Taxonomy" id="312168"/>
    <lineage>
        <taxon>Bacteria</taxon>
        <taxon>Bacillati</taxon>
        <taxon>Bacillota</taxon>
        <taxon>Clostridia</taxon>
        <taxon>Peptostreptococcales</taxon>
        <taxon>Natronincolaceae</taxon>
        <taxon>Anaerovirgula</taxon>
    </lineage>
</organism>
<accession>A0A239C1A7</accession>
<dbReference type="InterPro" id="IPR050661">
    <property type="entry name" value="BglG_antiterminators"/>
</dbReference>
<dbReference type="OrthoDB" id="3175596at2"/>
<evidence type="ECO:0000259" key="6">
    <source>
        <dbReference type="PROSITE" id="PS51099"/>
    </source>
</evidence>
<feature type="domain" description="PTS EIIA type-2" evidence="5">
    <location>
        <begin position="547"/>
        <end position="696"/>
    </location>
</feature>
<gene>
    <name evidence="8" type="ORF">SAMN05446037_1004263</name>
</gene>
<evidence type="ECO:0000313" key="8">
    <source>
        <dbReference type="EMBL" id="SNS14095.1"/>
    </source>
</evidence>
<dbReference type="Gene3D" id="1.10.10.10">
    <property type="entry name" value="Winged helix-like DNA-binding domain superfamily/Winged helix DNA-binding domain"/>
    <property type="match status" value="2"/>
</dbReference>
<dbReference type="GO" id="GO:0006355">
    <property type="term" value="P:regulation of DNA-templated transcription"/>
    <property type="evidence" value="ECO:0007669"/>
    <property type="project" value="InterPro"/>
</dbReference>
<evidence type="ECO:0000259" key="7">
    <source>
        <dbReference type="PROSITE" id="PS51372"/>
    </source>
</evidence>
<dbReference type="InterPro" id="IPR036388">
    <property type="entry name" value="WH-like_DNA-bd_sf"/>
</dbReference>
<dbReference type="InterPro" id="IPR002178">
    <property type="entry name" value="PTS_EIIA_type-2_dom"/>
</dbReference>
<dbReference type="PROSITE" id="PS51372">
    <property type="entry name" value="PRD_2"/>
    <property type="match status" value="2"/>
</dbReference>
<dbReference type="Pfam" id="PF00359">
    <property type="entry name" value="PTS_EIIA_2"/>
    <property type="match status" value="1"/>
</dbReference>
<name>A0A239C1A7_9FIRM</name>
<keyword evidence="9" id="KW-1185">Reference proteome</keyword>
<dbReference type="EMBL" id="FZOJ01000004">
    <property type="protein sequence ID" value="SNS14095.1"/>
    <property type="molecule type" value="Genomic_DNA"/>
</dbReference>
<keyword evidence="2" id="KW-0677">Repeat</keyword>
<keyword evidence="1" id="KW-0808">Transferase</keyword>